<dbReference type="Pfam" id="PF04146">
    <property type="entry name" value="YTH"/>
    <property type="match status" value="1"/>
</dbReference>
<feature type="region of interest" description="Disordered" evidence="1">
    <location>
        <begin position="113"/>
        <end position="249"/>
    </location>
</feature>
<evidence type="ECO:0000313" key="4">
    <source>
        <dbReference type="Proteomes" id="UP000784294"/>
    </source>
</evidence>
<dbReference type="CDD" id="cd21134">
    <property type="entry name" value="YTH"/>
    <property type="match status" value="1"/>
</dbReference>
<reference evidence="3" key="1">
    <citation type="submission" date="2018-11" db="EMBL/GenBank/DDBJ databases">
        <authorList>
            <consortium name="Pathogen Informatics"/>
        </authorList>
    </citation>
    <scope>NUCLEOTIDE SEQUENCE</scope>
</reference>
<evidence type="ECO:0000313" key="3">
    <source>
        <dbReference type="EMBL" id="VEL16548.1"/>
    </source>
</evidence>
<dbReference type="GO" id="GO:1990247">
    <property type="term" value="F:N6-methyladenosine-containing RNA reader activity"/>
    <property type="evidence" value="ECO:0007669"/>
    <property type="project" value="TreeGrafter"/>
</dbReference>
<gene>
    <name evidence="3" type="ORF">PXEA_LOCUS9988</name>
</gene>
<dbReference type="GO" id="GO:0005737">
    <property type="term" value="C:cytoplasm"/>
    <property type="evidence" value="ECO:0007669"/>
    <property type="project" value="TreeGrafter"/>
</dbReference>
<feature type="region of interest" description="Disordered" evidence="1">
    <location>
        <begin position="278"/>
        <end position="304"/>
    </location>
</feature>
<dbReference type="GO" id="GO:0003729">
    <property type="term" value="F:mRNA binding"/>
    <property type="evidence" value="ECO:0007669"/>
    <property type="project" value="TreeGrafter"/>
</dbReference>
<dbReference type="PROSITE" id="PS50882">
    <property type="entry name" value="YTH"/>
    <property type="match status" value="1"/>
</dbReference>
<name>A0A3S5B962_9PLAT</name>
<keyword evidence="4" id="KW-1185">Reference proteome</keyword>
<dbReference type="PANTHER" id="PTHR12357">
    <property type="entry name" value="YTH YT521-B HOMOLOGY DOMAIN-CONTAINING"/>
    <property type="match status" value="1"/>
</dbReference>
<dbReference type="PANTHER" id="PTHR12357:SF89">
    <property type="entry name" value="YTH DOMAIN-CONTAINING FAMILY PROTEIN"/>
    <property type="match status" value="1"/>
</dbReference>
<comment type="caution">
    <text evidence="3">The sequence shown here is derived from an EMBL/GenBank/DDBJ whole genome shotgun (WGS) entry which is preliminary data.</text>
</comment>
<accession>A0A3S5B962</accession>
<organism evidence="3 4">
    <name type="scientific">Protopolystoma xenopodis</name>
    <dbReference type="NCBI Taxonomy" id="117903"/>
    <lineage>
        <taxon>Eukaryota</taxon>
        <taxon>Metazoa</taxon>
        <taxon>Spiralia</taxon>
        <taxon>Lophotrochozoa</taxon>
        <taxon>Platyhelminthes</taxon>
        <taxon>Monogenea</taxon>
        <taxon>Polyopisthocotylea</taxon>
        <taxon>Polystomatidea</taxon>
        <taxon>Polystomatidae</taxon>
        <taxon>Protopolystoma</taxon>
    </lineage>
</organism>
<feature type="compositionally biased region" description="Low complexity" evidence="1">
    <location>
        <begin position="142"/>
        <end position="219"/>
    </location>
</feature>
<feature type="non-terminal residue" evidence="3">
    <location>
        <position position="1"/>
    </location>
</feature>
<evidence type="ECO:0000256" key="1">
    <source>
        <dbReference type="SAM" id="MobiDB-lite"/>
    </source>
</evidence>
<dbReference type="InterPro" id="IPR045168">
    <property type="entry name" value="YTH_prot"/>
</dbReference>
<protein>
    <recommendedName>
        <fullName evidence="2">YTH domain-containing protein</fullName>
    </recommendedName>
</protein>
<proteinExistence type="predicted"/>
<dbReference type="Gene3D" id="3.10.590.10">
    <property type="entry name" value="ph1033 like domains"/>
    <property type="match status" value="1"/>
</dbReference>
<dbReference type="Proteomes" id="UP000784294">
    <property type="component" value="Unassembled WGS sequence"/>
</dbReference>
<dbReference type="OrthoDB" id="306690at2759"/>
<dbReference type="AlphaFoldDB" id="A0A3S5B962"/>
<feature type="compositionally biased region" description="Polar residues" evidence="1">
    <location>
        <begin position="291"/>
        <end position="304"/>
    </location>
</feature>
<sequence length="529" mass="54976">GLDLTGESEYCLNGANSRSCGPTHTQVAGAKSVVSSEAVASTASSTSIAASVAAANSNSSSGFTKTWANIAGQAAKEHHRLAPSFLSHHSGTAGSGASGGSLLTSSGASLSASSLGGGAGGAASGWSASGKPSHRVPGPVFLPSSGPRLPGPSSLSSSGFPEGVGSSSSSGYVISVSSKNEQAQQQQPHTQHACLQPRSSSQSTTNPSSPLQSSSAQPSKTGSLVANGAVLDGPTIPATGDSAGRVNPNLGSAGGGNVASGGSCKSSFKGTWISGKSNSGSSANTGGGPNATSAGGSANNRTTASNDAAHEAQMAAMQRESEALHQRLSKQINPSSFDTQPARARFFVIKSFSEDDIHRSIKYAIWCSTELGNKKLDSAFVEIANQAPIYLFFSVNGSGHFCGMAEMTSRVDYTARAGVWAQDKWQGKFTVKWIFVKDVPNTSLRHIRIETNENKPVTHSRDTTEIPLDKGRQVMDIFAKYDHATSIFDDFLYYEQKEREDVSELFFNFSPTFAVIIDISSFEQIKSSY</sequence>
<evidence type="ECO:0000259" key="2">
    <source>
        <dbReference type="PROSITE" id="PS50882"/>
    </source>
</evidence>
<dbReference type="EMBL" id="CAAALY010028878">
    <property type="protein sequence ID" value="VEL16548.1"/>
    <property type="molecule type" value="Genomic_DNA"/>
</dbReference>
<feature type="domain" description="YTH" evidence="2">
    <location>
        <begin position="344"/>
        <end position="478"/>
    </location>
</feature>
<dbReference type="InterPro" id="IPR007275">
    <property type="entry name" value="YTH_domain"/>
</dbReference>
<dbReference type="GO" id="GO:0061157">
    <property type="term" value="P:mRNA destabilization"/>
    <property type="evidence" value="ECO:0007669"/>
    <property type="project" value="TreeGrafter"/>
</dbReference>